<dbReference type="EMBL" id="KK198755">
    <property type="protein sequence ID" value="KCW78837.1"/>
    <property type="molecule type" value="Genomic_DNA"/>
</dbReference>
<feature type="domain" description="TIR" evidence="3">
    <location>
        <begin position="1"/>
        <end position="139"/>
    </location>
</feature>
<organism evidence="4">
    <name type="scientific">Eucalyptus grandis</name>
    <name type="common">Flooded gum</name>
    <dbReference type="NCBI Taxonomy" id="71139"/>
    <lineage>
        <taxon>Eukaryota</taxon>
        <taxon>Viridiplantae</taxon>
        <taxon>Streptophyta</taxon>
        <taxon>Embryophyta</taxon>
        <taxon>Tracheophyta</taxon>
        <taxon>Spermatophyta</taxon>
        <taxon>Magnoliopsida</taxon>
        <taxon>eudicotyledons</taxon>
        <taxon>Gunneridae</taxon>
        <taxon>Pentapetalae</taxon>
        <taxon>rosids</taxon>
        <taxon>malvids</taxon>
        <taxon>Myrtales</taxon>
        <taxon>Myrtaceae</taxon>
        <taxon>Myrtoideae</taxon>
        <taxon>Eucalypteae</taxon>
        <taxon>Eucalyptus</taxon>
    </lineage>
</organism>
<dbReference type="Gramene" id="KCW78837">
    <property type="protein sequence ID" value="KCW78837"/>
    <property type="gene ID" value="EUGRSUZ_C00271"/>
</dbReference>
<evidence type="ECO:0000256" key="1">
    <source>
        <dbReference type="ARBA" id="ARBA00022614"/>
    </source>
</evidence>
<dbReference type="SUPFAM" id="SSF52540">
    <property type="entry name" value="P-loop containing nucleoside triphosphate hydrolases"/>
    <property type="match status" value="1"/>
</dbReference>
<dbReference type="Pfam" id="PF00931">
    <property type="entry name" value="NB-ARC"/>
    <property type="match status" value="1"/>
</dbReference>
<keyword evidence="2" id="KW-0677">Repeat</keyword>
<keyword evidence="1" id="KW-0433">Leucine-rich repeat</keyword>
<dbReference type="SUPFAM" id="SSF52200">
    <property type="entry name" value="Toll/Interleukin receptor TIR domain"/>
    <property type="match status" value="1"/>
</dbReference>
<dbReference type="InParanoid" id="A0A059CKB3"/>
<dbReference type="Gene3D" id="1.10.8.430">
    <property type="entry name" value="Helical domain of apoptotic protease-activating factors"/>
    <property type="match status" value="1"/>
</dbReference>
<evidence type="ECO:0000313" key="4">
    <source>
        <dbReference type="EMBL" id="KCW78837.1"/>
    </source>
</evidence>
<sequence length="945" mass="108275">MVVRTTRRQGLSPDTRKGFVDHLYHKLVDVGLHHPDFVFRDDEKLQFGEKIDDNLLNAIKRSKVSIPVISENYAASEWCLREIIQIMECVERGEQNVYPVLYKVEPNDVRNMLGKFGDAFRRREHRFDEDVKRKGKEALKKAVARRIFKSEEFASGHEGKLVKELAEIIMREQQHDFPPSLPMDLVGIDDHVTEVMKLVNAIPSETRTIVIYGIGGIGKTTLATIIYKKLFHKFESRSFLKDTRETIKSKGMEHVQSILISDITKSSDYRVRNFERGIGMIRIGCEEKKVLILLDDVDCQDHLDNMIGHCNFKLGSRIIITCRDKALLKSEYESYELKKISYKDSLILFNKYAFNGEQPPRELADLSRDIAATARGLPLALVIAGSLLKGKHIKIWKEMQKKLRKVPNKYVQNMLRVGYDSLGYEEQQMFLDIACFFIGIDKRIVAYLWEDLQFCVAFGLDRMAQLSLIQYDDENELRMHDQLRDLGRFLTYPADKKLWHCRRLWDEEAIVVQRSKMERLKVLNLSGCTRLKNTPNLSTFKSLEMLILKNCSNLEEIHPSIGDVQHLVSLNLNNCKKLQVLPGCLEALEELRHLSLGCCYVLREISFSIGELGELVELDLSCTWIKKFPESIEKLKKLEILRISQCEIKELPSAIGELESLRELDASGCHKLEGQIPVDIGGLSSLRTLRLGRANISLLPENFHQLSTLEHLDLLHCRELQSLPEPPSHLSSLQLTCRSPTLPSLSHLRHLKTLTLHSCMLLESIPALPSCIQKLSVSKCPKLKTLPNLSNLKSLLELELMQCYRLMEFDGLEGLESLRNLDVSANTDSSNLENLKDLELLRDSILQSPDGEADNLHEIRGLGQLKSLEVLNISARKHIKVLDLAKSEYLKRLIVNNCESLVEIHCHHKIEYLEHFDRDGCKSLEKLPDILASHDSRGKKQQKTD</sequence>
<dbReference type="Pfam" id="PF23282">
    <property type="entry name" value="WHD_ROQ1"/>
    <property type="match status" value="1"/>
</dbReference>
<proteinExistence type="predicted"/>
<dbReference type="GO" id="GO:0007165">
    <property type="term" value="P:signal transduction"/>
    <property type="evidence" value="ECO:0007669"/>
    <property type="project" value="InterPro"/>
</dbReference>
<dbReference type="AlphaFoldDB" id="A0A059CKB3"/>
<dbReference type="InterPro" id="IPR042197">
    <property type="entry name" value="Apaf_helical"/>
</dbReference>
<dbReference type="PROSITE" id="PS50104">
    <property type="entry name" value="TIR"/>
    <property type="match status" value="1"/>
</dbReference>
<dbReference type="InterPro" id="IPR027417">
    <property type="entry name" value="P-loop_NTPase"/>
</dbReference>
<gene>
    <name evidence="4" type="ORF">EUGRSUZ_C00271</name>
</gene>
<dbReference type="GO" id="GO:0043531">
    <property type="term" value="F:ADP binding"/>
    <property type="evidence" value="ECO:0007669"/>
    <property type="project" value="InterPro"/>
</dbReference>
<dbReference type="SUPFAM" id="SSF52058">
    <property type="entry name" value="L domain-like"/>
    <property type="match status" value="2"/>
</dbReference>
<dbReference type="Gene3D" id="3.40.50.300">
    <property type="entry name" value="P-loop containing nucleotide triphosphate hydrolases"/>
    <property type="match status" value="1"/>
</dbReference>
<reference evidence="4" key="1">
    <citation type="submission" date="2013-07" db="EMBL/GenBank/DDBJ databases">
        <title>The genome of Eucalyptus grandis.</title>
        <authorList>
            <person name="Schmutz J."/>
            <person name="Hayes R."/>
            <person name="Myburg A."/>
            <person name="Tuskan G."/>
            <person name="Grattapaglia D."/>
            <person name="Rokhsar D.S."/>
        </authorList>
    </citation>
    <scope>NUCLEOTIDE SEQUENCE</scope>
    <source>
        <tissue evidence="4">Leaf extractions</tissue>
    </source>
</reference>
<dbReference type="InterPro" id="IPR058192">
    <property type="entry name" value="WHD_ROQ1-like"/>
</dbReference>
<dbReference type="InterPro" id="IPR002182">
    <property type="entry name" value="NB-ARC"/>
</dbReference>
<dbReference type="InterPro" id="IPR035897">
    <property type="entry name" value="Toll_tir_struct_dom_sf"/>
</dbReference>
<accession>A0A059CKB3</accession>
<dbReference type="InterPro" id="IPR003591">
    <property type="entry name" value="Leu-rich_rpt_typical-subtyp"/>
</dbReference>
<dbReference type="SMART" id="SM00255">
    <property type="entry name" value="TIR"/>
    <property type="match status" value="1"/>
</dbReference>
<dbReference type="PANTHER" id="PTHR11017:SF292">
    <property type="entry name" value="AAA+ ATPASE DOMAIN-CONTAINING PROTEIN"/>
    <property type="match status" value="1"/>
</dbReference>
<dbReference type="InterPro" id="IPR044974">
    <property type="entry name" value="Disease_R_plants"/>
</dbReference>
<dbReference type="PANTHER" id="PTHR11017">
    <property type="entry name" value="LEUCINE-RICH REPEAT-CONTAINING PROTEIN"/>
    <property type="match status" value="1"/>
</dbReference>
<evidence type="ECO:0000256" key="2">
    <source>
        <dbReference type="ARBA" id="ARBA00022737"/>
    </source>
</evidence>
<dbReference type="InterPro" id="IPR000157">
    <property type="entry name" value="TIR_dom"/>
</dbReference>
<dbReference type="GO" id="GO:0006952">
    <property type="term" value="P:defense response"/>
    <property type="evidence" value="ECO:0007669"/>
    <property type="project" value="InterPro"/>
</dbReference>
<dbReference type="InterPro" id="IPR032675">
    <property type="entry name" value="LRR_dom_sf"/>
</dbReference>
<name>A0A059CKB3_EUCGR</name>
<dbReference type="Gene3D" id="3.80.10.10">
    <property type="entry name" value="Ribonuclease Inhibitor"/>
    <property type="match status" value="4"/>
</dbReference>
<dbReference type="SMART" id="SM00369">
    <property type="entry name" value="LRR_TYP"/>
    <property type="match status" value="3"/>
</dbReference>
<protein>
    <recommendedName>
        <fullName evidence="3">TIR domain-containing protein</fullName>
    </recommendedName>
</protein>
<evidence type="ECO:0000259" key="3">
    <source>
        <dbReference type="PROSITE" id="PS50104"/>
    </source>
</evidence>
<dbReference type="Pfam" id="PF01582">
    <property type="entry name" value="TIR"/>
    <property type="match status" value="1"/>
</dbReference>
<dbReference type="Gene3D" id="3.40.50.10140">
    <property type="entry name" value="Toll/interleukin-1 receptor homology (TIR) domain"/>
    <property type="match status" value="1"/>
</dbReference>
<dbReference type="PRINTS" id="PR00364">
    <property type="entry name" value="DISEASERSIST"/>
</dbReference>